<reference evidence="5 6" key="2">
    <citation type="submission" date="2018-12" db="EMBL/GenBank/DDBJ databases">
        <title>Nakamurella antarcticus sp. nov., isolated from Antarctica South Shetland Islands soil.</title>
        <authorList>
            <person name="Peng F."/>
        </authorList>
    </citation>
    <scope>NUCLEOTIDE SEQUENCE [LARGE SCALE GENOMIC DNA]</scope>
    <source>
        <strain evidence="5 6">S14-144</strain>
    </source>
</reference>
<evidence type="ECO:0000256" key="3">
    <source>
        <dbReference type="SAM" id="SignalP"/>
    </source>
</evidence>
<protein>
    <submittedName>
        <fullName evidence="5">DUF4349 domain-containing protein</fullName>
    </submittedName>
</protein>
<feature type="region of interest" description="Disordered" evidence="1">
    <location>
        <begin position="25"/>
        <end position="96"/>
    </location>
</feature>
<accession>A0A3G8ZNS4</accession>
<feature type="transmembrane region" description="Helical" evidence="2">
    <location>
        <begin position="293"/>
        <end position="321"/>
    </location>
</feature>
<feature type="compositionally biased region" description="Low complexity" evidence="1">
    <location>
        <begin position="37"/>
        <end position="73"/>
    </location>
</feature>
<dbReference type="RefSeq" id="WP_124799896.1">
    <property type="nucleotide sequence ID" value="NZ_CP034170.1"/>
</dbReference>
<dbReference type="Pfam" id="PF14257">
    <property type="entry name" value="DUF4349"/>
    <property type="match status" value="1"/>
</dbReference>
<name>A0A3G8ZNS4_9ACTN</name>
<evidence type="ECO:0000313" key="6">
    <source>
        <dbReference type="Proteomes" id="UP000268084"/>
    </source>
</evidence>
<sequence length="337" mass="34712">MRHKRFALVGIALLAAVAACSNSQDSGSAAMSSFAEAPQNAPAQTSAAAAAPGFDASAEGNPESSPDGNASGSSGSGAGGKPGSVPATAPGPTQDRQVIKTADVQLELTIDPQTPREQSADVKRDAVAAAAAQVSARAGVLGGFVGSLEQSGASATMVLRVPVDKYDALLTDIRSVAGKVTRLTESAQDVTAQVTDAQSRIASLQTSVDRLRTLLSEAVSVADIISIESELTSRQSDLESWQGQLKVLSDQVGLSTISVTFTAVQVRTDAEPIAERSGFTGGLANGWDAVVSFATWVAVVVGTFLPFAPLLLVAGLALYMVRRSYRKRQLLRQNPGS</sequence>
<keyword evidence="2" id="KW-0812">Transmembrane</keyword>
<evidence type="ECO:0000256" key="2">
    <source>
        <dbReference type="SAM" id="Phobius"/>
    </source>
</evidence>
<dbReference type="EMBL" id="CP034170">
    <property type="protein sequence ID" value="AZI58992.1"/>
    <property type="molecule type" value="Genomic_DNA"/>
</dbReference>
<dbReference type="Gene3D" id="1.10.287.1490">
    <property type="match status" value="1"/>
</dbReference>
<organism evidence="5 6">
    <name type="scientific">Nakamurella antarctica</name>
    <dbReference type="NCBI Taxonomy" id="1902245"/>
    <lineage>
        <taxon>Bacteria</taxon>
        <taxon>Bacillati</taxon>
        <taxon>Actinomycetota</taxon>
        <taxon>Actinomycetes</taxon>
        <taxon>Nakamurellales</taxon>
        <taxon>Nakamurellaceae</taxon>
        <taxon>Nakamurella</taxon>
    </lineage>
</organism>
<keyword evidence="2" id="KW-1133">Transmembrane helix</keyword>
<dbReference type="InterPro" id="IPR025645">
    <property type="entry name" value="DUF4349"/>
</dbReference>
<dbReference type="AlphaFoldDB" id="A0A3G8ZNS4"/>
<feature type="domain" description="DUF4349" evidence="4">
    <location>
        <begin position="116"/>
        <end position="318"/>
    </location>
</feature>
<proteinExistence type="predicted"/>
<feature type="signal peptide" evidence="3">
    <location>
        <begin position="1"/>
        <end position="23"/>
    </location>
</feature>
<dbReference type="Proteomes" id="UP000268084">
    <property type="component" value="Chromosome"/>
</dbReference>
<evidence type="ECO:0000313" key="5">
    <source>
        <dbReference type="EMBL" id="AZI58992.1"/>
    </source>
</evidence>
<dbReference type="PROSITE" id="PS51257">
    <property type="entry name" value="PROKAR_LIPOPROTEIN"/>
    <property type="match status" value="1"/>
</dbReference>
<dbReference type="OrthoDB" id="186919at2"/>
<keyword evidence="3" id="KW-0732">Signal</keyword>
<evidence type="ECO:0000256" key="1">
    <source>
        <dbReference type="SAM" id="MobiDB-lite"/>
    </source>
</evidence>
<feature type="chain" id="PRO_5038839153" evidence="3">
    <location>
        <begin position="24"/>
        <end position="337"/>
    </location>
</feature>
<keyword evidence="6" id="KW-1185">Reference proteome</keyword>
<reference evidence="5 6" key="1">
    <citation type="submission" date="2018-11" db="EMBL/GenBank/DDBJ databases">
        <authorList>
            <person name="Da X."/>
        </authorList>
    </citation>
    <scope>NUCLEOTIDE SEQUENCE [LARGE SCALE GENOMIC DNA]</scope>
    <source>
        <strain evidence="5 6">S14-144</strain>
    </source>
</reference>
<keyword evidence="2" id="KW-0472">Membrane</keyword>
<gene>
    <name evidence="5" type="ORF">EH165_13385</name>
</gene>
<dbReference type="KEGG" id="nak:EH165_13385"/>
<evidence type="ECO:0000259" key="4">
    <source>
        <dbReference type="Pfam" id="PF14257"/>
    </source>
</evidence>